<feature type="transmembrane region" description="Helical" evidence="9">
    <location>
        <begin position="332"/>
        <end position="352"/>
    </location>
</feature>
<evidence type="ECO:0000313" key="12">
    <source>
        <dbReference type="Proteomes" id="UP000501179"/>
    </source>
</evidence>
<dbReference type="EMBL" id="CP050177">
    <property type="protein sequence ID" value="QIQ01958.1"/>
    <property type="molecule type" value="Genomic_DNA"/>
</dbReference>
<dbReference type="InterPro" id="IPR005829">
    <property type="entry name" value="Sugar_transporter_CS"/>
</dbReference>
<organism evidence="11 12">
    <name type="scientific">Streptomyces liangshanensis</name>
    <dbReference type="NCBI Taxonomy" id="2717324"/>
    <lineage>
        <taxon>Bacteria</taxon>
        <taxon>Bacillati</taxon>
        <taxon>Actinomycetota</taxon>
        <taxon>Actinomycetes</taxon>
        <taxon>Kitasatosporales</taxon>
        <taxon>Streptomycetaceae</taxon>
        <taxon>Streptomyces</taxon>
    </lineage>
</organism>
<feature type="transmembrane region" description="Helical" evidence="9">
    <location>
        <begin position="394"/>
        <end position="415"/>
    </location>
</feature>
<evidence type="ECO:0000256" key="7">
    <source>
        <dbReference type="ARBA" id="ARBA00023251"/>
    </source>
</evidence>
<feature type="transmembrane region" description="Helical" evidence="9">
    <location>
        <begin position="81"/>
        <end position="100"/>
    </location>
</feature>
<feature type="transmembrane region" description="Helical" evidence="9">
    <location>
        <begin position="259"/>
        <end position="282"/>
    </location>
</feature>
<dbReference type="CDD" id="cd17321">
    <property type="entry name" value="MFS_MMR_MDR_like"/>
    <property type="match status" value="1"/>
</dbReference>
<protein>
    <submittedName>
        <fullName evidence="11">MFS transporter</fullName>
    </submittedName>
</protein>
<evidence type="ECO:0000256" key="3">
    <source>
        <dbReference type="ARBA" id="ARBA00022475"/>
    </source>
</evidence>
<gene>
    <name evidence="11" type="ORF">HA039_06305</name>
</gene>
<feature type="domain" description="Major facilitator superfamily (MFS) profile" evidence="10">
    <location>
        <begin position="46"/>
        <end position="494"/>
    </location>
</feature>
<dbReference type="PANTHER" id="PTHR42718:SF46">
    <property type="entry name" value="BLR6921 PROTEIN"/>
    <property type="match status" value="1"/>
</dbReference>
<dbReference type="InterPro" id="IPR020846">
    <property type="entry name" value="MFS_dom"/>
</dbReference>
<dbReference type="KEGG" id="slia:HA039_06305"/>
<feature type="transmembrane region" description="Helical" evidence="9">
    <location>
        <begin position="471"/>
        <end position="490"/>
    </location>
</feature>
<evidence type="ECO:0000256" key="4">
    <source>
        <dbReference type="ARBA" id="ARBA00022692"/>
    </source>
</evidence>
<dbReference type="PROSITE" id="PS50850">
    <property type="entry name" value="MFS"/>
    <property type="match status" value="1"/>
</dbReference>
<evidence type="ECO:0000256" key="5">
    <source>
        <dbReference type="ARBA" id="ARBA00022989"/>
    </source>
</evidence>
<feature type="transmembrane region" description="Helical" evidence="9">
    <location>
        <begin position="200"/>
        <end position="221"/>
    </location>
</feature>
<dbReference type="InterPro" id="IPR011701">
    <property type="entry name" value="MFS"/>
</dbReference>
<dbReference type="AlphaFoldDB" id="A0A6G9GUM3"/>
<keyword evidence="5 9" id="KW-1133">Transmembrane helix</keyword>
<feature type="transmembrane region" description="Helical" evidence="9">
    <location>
        <begin position="174"/>
        <end position="194"/>
    </location>
</feature>
<keyword evidence="7" id="KW-0046">Antibiotic resistance</keyword>
<accession>A0A6G9GUM3</accession>
<feature type="transmembrane region" description="Helical" evidence="9">
    <location>
        <begin position="44"/>
        <end position="69"/>
    </location>
</feature>
<dbReference type="PANTHER" id="PTHR42718">
    <property type="entry name" value="MAJOR FACILITATOR SUPERFAMILY MULTIDRUG TRANSPORTER MFSC"/>
    <property type="match status" value="1"/>
</dbReference>
<feature type="transmembrane region" description="Helical" evidence="9">
    <location>
        <begin position="302"/>
        <end position="326"/>
    </location>
</feature>
<dbReference type="SUPFAM" id="SSF103473">
    <property type="entry name" value="MFS general substrate transporter"/>
    <property type="match status" value="1"/>
</dbReference>
<feature type="compositionally biased region" description="Polar residues" evidence="8">
    <location>
        <begin position="7"/>
        <end position="17"/>
    </location>
</feature>
<feature type="transmembrane region" description="Helical" evidence="9">
    <location>
        <begin position="364"/>
        <end position="382"/>
    </location>
</feature>
<evidence type="ECO:0000259" key="10">
    <source>
        <dbReference type="PROSITE" id="PS50850"/>
    </source>
</evidence>
<evidence type="ECO:0000256" key="8">
    <source>
        <dbReference type="SAM" id="MobiDB-lite"/>
    </source>
</evidence>
<dbReference type="Proteomes" id="UP000501179">
    <property type="component" value="Chromosome"/>
</dbReference>
<feature type="region of interest" description="Disordered" evidence="8">
    <location>
        <begin position="1"/>
        <end position="24"/>
    </location>
</feature>
<feature type="transmembrane region" description="Helical" evidence="9">
    <location>
        <begin position="233"/>
        <end position="253"/>
    </location>
</feature>
<comment type="subcellular location">
    <subcellularLocation>
        <location evidence="1">Cell membrane</location>
        <topology evidence="1">Multi-pass membrane protein</topology>
    </subcellularLocation>
</comment>
<keyword evidence="3" id="KW-1003">Cell membrane</keyword>
<feature type="transmembrane region" description="Helical" evidence="9">
    <location>
        <begin position="112"/>
        <end position="130"/>
    </location>
</feature>
<evidence type="ECO:0000256" key="2">
    <source>
        <dbReference type="ARBA" id="ARBA00022448"/>
    </source>
</evidence>
<dbReference type="GO" id="GO:0046677">
    <property type="term" value="P:response to antibiotic"/>
    <property type="evidence" value="ECO:0007669"/>
    <property type="project" value="UniProtKB-KW"/>
</dbReference>
<evidence type="ECO:0000313" key="11">
    <source>
        <dbReference type="EMBL" id="QIQ01958.1"/>
    </source>
</evidence>
<keyword evidence="6 9" id="KW-0472">Membrane</keyword>
<dbReference type="PROSITE" id="PS00216">
    <property type="entry name" value="SUGAR_TRANSPORT_1"/>
    <property type="match status" value="1"/>
</dbReference>
<keyword evidence="4 9" id="KW-0812">Transmembrane</keyword>
<sequence length="514" mass="53742">MNDPNSEENGSMTSAPPHSSPGATRVAGALASTVSDSKWKPATWILLIVLCGALFLDGLDLTMVGVALPDIGRDLHLSASSLQWIVSGYVLGYGSLLLLGGRASDLLGRRRVFLAALCVFGAASVVSTFVDSDILLIALRFIKGASAAFTVPAGLSIINTTFTEGKARSRAMGIYAACGASGFSLGLIFGGLLTELNWRLTFLVPGPIALALVVAGLRVIPRVPREKLSLSGLDLRGAVTCTAALLLLVYAVVEAPTHGWGSLSTIGLLALSVALMAVFVVLERRHATPLLRLGILRSAPLVHANISAAVMFGGYVAFQFLVTLYVQNSLGWSPIHMALAFLPGGLIVVLSGSKIPLLLERFSTVKLLLAGLLAFAAAYALFLRVSPGQAYANFMLPTILLLGVGFALCFPAVNVQATAGVKDEEQGLASGILNSSLQIGGAIVLAVVTAILGTGTTHIQHAQLLPHMKAAIGVTVGITIFALLVTVVQYTRNRRQEAAAVEAEPSERPEYSEV</sequence>
<dbReference type="Gene3D" id="1.20.1250.20">
    <property type="entry name" value="MFS general substrate transporter like domains"/>
    <property type="match status" value="1"/>
</dbReference>
<proteinExistence type="predicted"/>
<dbReference type="Gene3D" id="1.20.1720.10">
    <property type="entry name" value="Multidrug resistance protein D"/>
    <property type="match status" value="1"/>
</dbReference>
<dbReference type="GO" id="GO:0005886">
    <property type="term" value="C:plasma membrane"/>
    <property type="evidence" value="ECO:0007669"/>
    <property type="project" value="UniProtKB-SubCell"/>
</dbReference>
<evidence type="ECO:0000256" key="9">
    <source>
        <dbReference type="SAM" id="Phobius"/>
    </source>
</evidence>
<feature type="transmembrane region" description="Helical" evidence="9">
    <location>
        <begin position="427"/>
        <end position="451"/>
    </location>
</feature>
<evidence type="ECO:0000256" key="1">
    <source>
        <dbReference type="ARBA" id="ARBA00004651"/>
    </source>
</evidence>
<dbReference type="InterPro" id="IPR036259">
    <property type="entry name" value="MFS_trans_sf"/>
</dbReference>
<name>A0A6G9GUM3_9ACTN</name>
<dbReference type="Pfam" id="PF07690">
    <property type="entry name" value="MFS_1"/>
    <property type="match status" value="1"/>
</dbReference>
<feature type="transmembrane region" description="Helical" evidence="9">
    <location>
        <begin position="142"/>
        <end position="162"/>
    </location>
</feature>
<dbReference type="GO" id="GO:0022857">
    <property type="term" value="F:transmembrane transporter activity"/>
    <property type="evidence" value="ECO:0007669"/>
    <property type="project" value="InterPro"/>
</dbReference>
<evidence type="ECO:0000256" key="6">
    <source>
        <dbReference type="ARBA" id="ARBA00023136"/>
    </source>
</evidence>
<reference evidence="11 12" key="1">
    <citation type="submission" date="2020-03" db="EMBL/GenBank/DDBJ databases">
        <title>A novel species.</title>
        <authorList>
            <person name="Gao J."/>
        </authorList>
    </citation>
    <scope>NUCLEOTIDE SEQUENCE [LARGE SCALE GENOMIC DNA]</scope>
    <source>
        <strain evidence="11 12">QMT-12</strain>
    </source>
</reference>
<keyword evidence="12" id="KW-1185">Reference proteome</keyword>
<keyword evidence="2" id="KW-0813">Transport</keyword>